<dbReference type="EMBL" id="CP139960">
    <property type="protein sequence ID" value="WQD36840.1"/>
    <property type="molecule type" value="Genomic_DNA"/>
</dbReference>
<organism evidence="1 2">
    <name type="scientific">Niabella yanshanensis</name>
    <dbReference type="NCBI Taxonomy" id="577386"/>
    <lineage>
        <taxon>Bacteria</taxon>
        <taxon>Pseudomonadati</taxon>
        <taxon>Bacteroidota</taxon>
        <taxon>Chitinophagia</taxon>
        <taxon>Chitinophagales</taxon>
        <taxon>Chitinophagaceae</taxon>
        <taxon>Niabella</taxon>
    </lineage>
</organism>
<proteinExistence type="predicted"/>
<reference evidence="1 2" key="1">
    <citation type="submission" date="2023-12" db="EMBL/GenBank/DDBJ databases">
        <title>Genome sequencing and assembly of bacterial species from a model synthetic community.</title>
        <authorList>
            <person name="Hogle S.L."/>
        </authorList>
    </citation>
    <scope>NUCLEOTIDE SEQUENCE [LARGE SCALE GENOMIC DNA]</scope>
    <source>
        <strain evidence="1 2">HAMBI_3031</strain>
    </source>
</reference>
<gene>
    <name evidence="1" type="ORF">U0035_14300</name>
</gene>
<protein>
    <submittedName>
        <fullName evidence="1">Uncharacterized protein</fullName>
    </submittedName>
</protein>
<dbReference type="Proteomes" id="UP001325680">
    <property type="component" value="Chromosome"/>
</dbReference>
<name>A0ABZ0W433_9BACT</name>
<accession>A0ABZ0W433</accession>
<keyword evidence="2" id="KW-1185">Reference proteome</keyword>
<evidence type="ECO:0000313" key="2">
    <source>
        <dbReference type="Proteomes" id="UP001325680"/>
    </source>
</evidence>
<sequence length="55" mass="6210">MKKHHLYPGYLLNRIAANHSGNPAKADPIQVLKVFFDYAGRAEQIKAFDDFAALH</sequence>
<evidence type="ECO:0000313" key="1">
    <source>
        <dbReference type="EMBL" id="WQD36840.1"/>
    </source>
</evidence>
<dbReference type="RefSeq" id="WP_162817822.1">
    <property type="nucleotide sequence ID" value="NZ_CP139960.1"/>
</dbReference>